<dbReference type="EMBL" id="CP011267">
    <property type="protein sequence ID" value="AKG91307.1"/>
    <property type="molecule type" value="Genomic_DNA"/>
</dbReference>
<feature type="transmembrane region" description="Helical" evidence="1">
    <location>
        <begin position="34"/>
        <end position="51"/>
    </location>
</feature>
<keyword evidence="1" id="KW-0472">Membrane</keyword>
<gene>
    <name evidence="2" type="ORF">GAH_01399</name>
</gene>
<name>A0A0F7IH47_9EURY</name>
<dbReference type="AlphaFoldDB" id="A0A0F7IH47"/>
<dbReference type="InterPro" id="IPR043941">
    <property type="entry name" value="EMC6-arch"/>
</dbReference>
<dbReference type="STRING" id="113653.GAH_01399"/>
<evidence type="ECO:0000256" key="1">
    <source>
        <dbReference type="SAM" id="Phobius"/>
    </source>
</evidence>
<accession>A0A0F7IH47</accession>
<dbReference type="HOGENOM" id="CLU_144574_1_1_2"/>
<organism evidence="2 3">
    <name type="scientific">Geoglobus ahangari</name>
    <dbReference type="NCBI Taxonomy" id="113653"/>
    <lineage>
        <taxon>Archaea</taxon>
        <taxon>Methanobacteriati</taxon>
        <taxon>Methanobacteriota</taxon>
        <taxon>Archaeoglobi</taxon>
        <taxon>Archaeoglobales</taxon>
        <taxon>Archaeoglobaceae</taxon>
        <taxon>Geoglobus</taxon>
    </lineage>
</organism>
<keyword evidence="1" id="KW-1133">Transmembrane helix</keyword>
<protein>
    <recommendedName>
        <fullName evidence="4">Permease</fullName>
    </recommendedName>
</protein>
<keyword evidence="3" id="KW-1185">Reference proteome</keyword>
<evidence type="ECO:0000313" key="3">
    <source>
        <dbReference type="Proteomes" id="UP000034723"/>
    </source>
</evidence>
<keyword evidence="1" id="KW-0812">Transmembrane</keyword>
<dbReference type="InParanoid" id="A0A0F7IH47"/>
<dbReference type="Proteomes" id="UP000034723">
    <property type="component" value="Chromosome"/>
</dbReference>
<feature type="transmembrane region" description="Helical" evidence="1">
    <location>
        <begin position="6"/>
        <end position="25"/>
    </location>
</feature>
<reference evidence="2 3" key="1">
    <citation type="submission" date="2015-04" db="EMBL/GenBank/DDBJ databases">
        <title>The complete genome sequence of the hyperthermophilic, obligate iron-reducing archaeon Geoglobus ahangari strain 234T.</title>
        <authorList>
            <person name="Manzella M.P."/>
            <person name="Holmes D.E."/>
            <person name="Rocheleau J.M."/>
            <person name="Chung A."/>
            <person name="Reguera G."/>
            <person name="Kashefi K."/>
        </authorList>
    </citation>
    <scope>NUCLEOTIDE SEQUENCE [LARGE SCALE GENOMIC DNA]</scope>
    <source>
        <strain evidence="2 3">234</strain>
    </source>
</reference>
<feature type="transmembrane region" description="Helical" evidence="1">
    <location>
        <begin position="63"/>
        <end position="82"/>
    </location>
</feature>
<proteinExistence type="predicted"/>
<evidence type="ECO:0000313" key="2">
    <source>
        <dbReference type="EMBL" id="AKG91307.1"/>
    </source>
</evidence>
<dbReference type="KEGG" id="gah:GAH_01399"/>
<sequence length="84" mass="9640">MEKNDLKTFLPLLMGVIAGIVSYIITGDMRSRDPFGILVLVMMIYLHKFILPKFGLTIETKDWLGISFLTLATWYISWTLLLNS</sequence>
<evidence type="ECO:0008006" key="4">
    <source>
        <dbReference type="Google" id="ProtNLM"/>
    </source>
</evidence>
<dbReference type="Pfam" id="PF19094">
    <property type="entry name" value="EMC6_arch"/>
    <property type="match status" value="1"/>
</dbReference>